<accession>A0AAD6X1V7</accession>
<evidence type="ECO:0000313" key="1">
    <source>
        <dbReference type="EMBL" id="KAJ7033547.1"/>
    </source>
</evidence>
<sequence length="311" mass="35230">MGFVAHRGSAIVERKFLHRGFDRPEQLYQRSQQRQIQKGIKAALGFSQGTPLATTSFSYNQNSDTTLEATDSKVMPRCRVDYEIGARWNINNKSYSSYDICYQAQDIRLDAERHEFYPLEVKVGMGINLHPAGSEKTLPKISFIHRNQILMWVSDPISRSRIRGIVVLMSSYMDDISTKKKLSIYEREELELSTGSLARAKEEEHKPGTISLSIAQVQNQGATSSNKSRAGVSAVISKFVQRSPASPVTCIPRQEYLARGWDASNNTWRSVVWPELDKHFRAAGFEKTPQVWKIQCPWENTGMVTGIPMQP</sequence>
<gene>
    <name evidence="1" type="ORF">C8F04DRAFT_1104252</name>
</gene>
<dbReference type="Proteomes" id="UP001218188">
    <property type="component" value="Unassembled WGS sequence"/>
</dbReference>
<evidence type="ECO:0000313" key="2">
    <source>
        <dbReference type="Proteomes" id="UP001218188"/>
    </source>
</evidence>
<keyword evidence="2" id="KW-1185">Reference proteome</keyword>
<reference evidence="1" key="1">
    <citation type="submission" date="2023-03" db="EMBL/GenBank/DDBJ databases">
        <title>Massive genome expansion in bonnet fungi (Mycena s.s.) driven by repeated elements and novel gene families across ecological guilds.</title>
        <authorList>
            <consortium name="Lawrence Berkeley National Laboratory"/>
            <person name="Harder C.B."/>
            <person name="Miyauchi S."/>
            <person name="Viragh M."/>
            <person name="Kuo A."/>
            <person name="Thoen E."/>
            <person name="Andreopoulos B."/>
            <person name="Lu D."/>
            <person name="Skrede I."/>
            <person name="Drula E."/>
            <person name="Henrissat B."/>
            <person name="Morin E."/>
            <person name="Kohler A."/>
            <person name="Barry K."/>
            <person name="LaButti K."/>
            <person name="Morin E."/>
            <person name="Salamov A."/>
            <person name="Lipzen A."/>
            <person name="Mereny Z."/>
            <person name="Hegedus B."/>
            <person name="Baldrian P."/>
            <person name="Stursova M."/>
            <person name="Weitz H."/>
            <person name="Taylor A."/>
            <person name="Grigoriev I.V."/>
            <person name="Nagy L.G."/>
            <person name="Martin F."/>
            <person name="Kauserud H."/>
        </authorList>
    </citation>
    <scope>NUCLEOTIDE SEQUENCE</scope>
    <source>
        <strain evidence="1">CBHHK200</strain>
    </source>
</reference>
<proteinExistence type="predicted"/>
<name>A0AAD6X1V7_9AGAR</name>
<dbReference type="EMBL" id="JARJCM010000064">
    <property type="protein sequence ID" value="KAJ7033547.1"/>
    <property type="molecule type" value="Genomic_DNA"/>
</dbReference>
<comment type="caution">
    <text evidence="1">The sequence shown here is derived from an EMBL/GenBank/DDBJ whole genome shotgun (WGS) entry which is preliminary data.</text>
</comment>
<dbReference type="AlphaFoldDB" id="A0AAD6X1V7"/>
<organism evidence="1 2">
    <name type="scientific">Mycena alexandri</name>
    <dbReference type="NCBI Taxonomy" id="1745969"/>
    <lineage>
        <taxon>Eukaryota</taxon>
        <taxon>Fungi</taxon>
        <taxon>Dikarya</taxon>
        <taxon>Basidiomycota</taxon>
        <taxon>Agaricomycotina</taxon>
        <taxon>Agaricomycetes</taxon>
        <taxon>Agaricomycetidae</taxon>
        <taxon>Agaricales</taxon>
        <taxon>Marasmiineae</taxon>
        <taxon>Mycenaceae</taxon>
        <taxon>Mycena</taxon>
    </lineage>
</organism>
<protein>
    <submittedName>
        <fullName evidence="1">Uncharacterized protein</fullName>
    </submittedName>
</protein>